<gene>
    <name evidence="9" type="ORF">SASPL_128001</name>
</gene>
<dbReference type="InterPro" id="IPR019787">
    <property type="entry name" value="Znf_PHD-finger"/>
</dbReference>
<evidence type="ECO:0000256" key="6">
    <source>
        <dbReference type="PROSITE-ProRule" id="PRU00146"/>
    </source>
</evidence>
<accession>A0A8X8XBM3</accession>
<reference evidence="9" key="1">
    <citation type="submission" date="2018-01" db="EMBL/GenBank/DDBJ databases">
        <authorList>
            <person name="Mao J.F."/>
        </authorList>
    </citation>
    <scope>NUCLEOTIDE SEQUENCE</scope>
    <source>
        <strain evidence="9">Huo1</strain>
        <tissue evidence="9">Leaf</tissue>
    </source>
</reference>
<keyword evidence="5" id="KW-0539">Nucleus</keyword>
<dbReference type="PANTHER" id="PTHR46508">
    <property type="entry name" value="PHD FINGER FAMILY PROTEIN"/>
    <property type="match status" value="1"/>
</dbReference>
<keyword evidence="2" id="KW-0479">Metal-binding</keyword>
<proteinExistence type="predicted"/>
<dbReference type="GO" id="GO:0005634">
    <property type="term" value="C:nucleus"/>
    <property type="evidence" value="ECO:0007669"/>
    <property type="project" value="UniProtKB-SubCell"/>
</dbReference>
<dbReference type="InterPro" id="IPR028942">
    <property type="entry name" value="WHIM1_dom"/>
</dbReference>
<reference evidence="9" key="2">
    <citation type="submission" date="2020-08" db="EMBL/GenBank/DDBJ databases">
        <title>Plant Genome Project.</title>
        <authorList>
            <person name="Zhang R.-G."/>
        </authorList>
    </citation>
    <scope>NUCLEOTIDE SEQUENCE</scope>
    <source>
        <strain evidence="9">Huo1</strain>
        <tissue evidence="9">Leaf</tissue>
    </source>
</reference>
<dbReference type="InterPro" id="IPR013083">
    <property type="entry name" value="Znf_RING/FYVE/PHD"/>
</dbReference>
<name>A0A8X8XBM3_SALSN</name>
<dbReference type="Pfam" id="PF15612">
    <property type="entry name" value="WHIM1"/>
    <property type="match status" value="1"/>
</dbReference>
<keyword evidence="4" id="KW-0862">Zinc</keyword>
<evidence type="ECO:0000313" key="9">
    <source>
        <dbReference type="EMBL" id="KAG6409957.1"/>
    </source>
</evidence>
<dbReference type="Gene3D" id="3.30.40.10">
    <property type="entry name" value="Zinc/RING finger domain, C3HC4 (zinc finger)"/>
    <property type="match status" value="1"/>
</dbReference>
<comment type="caution">
    <text evidence="9">The sequence shown here is derived from an EMBL/GenBank/DDBJ whole genome shotgun (WGS) entry which is preliminary data.</text>
</comment>
<dbReference type="EMBL" id="PNBA02000010">
    <property type="protein sequence ID" value="KAG6409957.1"/>
    <property type="molecule type" value="Genomic_DNA"/>
</dbReference>
<sequence>MLLVSPFYICDFAAALVSKGSTPLFDAVQLTLMTALRSHLTSLTDAECASASVCLRSLNWDLLDLITWPVFLIEYLLFHSPKHIPGLEFELFQSEYYAMPAPAKVAILRHLCDDVLESKAFKAEADKRTRMAETQSWNSRYFSFKGKKNKRKTSGVDGDNLAEEFLNDFIADGNGDECYLCKTDGNLICCDGCPAAFHARCVGVVTSQLPDGDWIFPECTIERDASYQLSKSIRGMELLGVDAYARHYYNCCGYLFVVDSREDNYWFSLYSKDDMPTVVAALDASSTVYDVIASAIRRNWNLTLGVSSKVSGGMVNPRDEGDGAGASTSSSEVANYANLYGFARMSYKFSKELASKWSEEEQATKLAGEIIGRQMRVISNKYAVFSWLNLRDLGLATTNCGWCICCKVPQLEKDCLFIASDNVQASDNFNSQALGSPPLPSMRPLVGSKLFNAVEAAHIGNVKHLLLEAGLLASNLPRRVLSADWTKSVDNAATMGSSSHTMKKSTTRVSRLPADSRGKCKCPKDKLTRTPKEEQGVSLSWWRGGKASRKLFNWKTCGIAGGCKKIDGVSYPDGGDYAKRTKCLAWSAALEASKTVEQLALQACVRLFDANIKWNAVLNPRKIGKEGGEILVDAVLSGGFYGGFPFGLRISEILKCHAARKPFLEMHGVVNPEGAYEQRGHEVSQKCIDREEIHHRSLQIALSIMSYIMDKASSVATTTGMSSLLYNENQQSSSYKYACK</sequence>
<evidence type="ECO:0000256" key="3">
    <source>
        <dbReference type="ARBA" id="ARBA00022771"/>
    </source>
</evidence>
<evidence type="ECO:0000256" key="2">
    <source>
        <dbReference type="ARBA" id="ARBA00022723"/>
    </source>
</evidence>
<organism evidence="9">
    <name type="scientific">Salvia splendens</name>
    <name type="common">Scarlet sage</name>
    <dbReference type="NCBI Taxonomy" id="180675"/>
    <lineage>
        <taxon>Eukaryota</taxon>
        <taxon>Viridiplantae</taxon>
        <taxon>Streptophyta</taxon>
        <taxon>Embryophyta</taxon>
        <taxon>Tracheophyta</taxon>
        <taxon>Spermatophyta</taxon>
        <taxon>Magnoliopsida</taxon>
        <taxon>eudicotyledons</taxon>
        <taxon>Gunneridae</taxon>
        <taxon>Pentapetalae</taxon>
        <taxon>asterids</taxon>
        <taxon>lamiids</taxon>
        <taxon>Lamiales</taxon>
        <taxon>Lamiaceae</taxon>
        <taxon>Nepetoideae</taxon>
        <taxon>Mentheae</taxon>
        <taxon>Salviinae</taxon>
        <taxon>Salvia</taxon>
        <taxon>Salvia subgen. Calosphace</taxon>
        <taxon>core Calosphace</taxon>
    </lineage>
</organism>
<dbReference type="PANTHER" id="PTHR46508:SF5">
    <property type="entry name" value="PHD-FINGER AND DNA BINDING DOMAIN-CONTAINING PROTEIN"/>
    <property type="match status" value="1"/>
</dbReference>
<keyword evidence="3 6" id="KW-0863">Zinc-finger</keyword>
<protein>
    <recommendedName>
        <fullName evidence="8">PHD-type domain-containing protein</fullName>
    </recommendedName>
</protein>
<evidence type="ECO:0000256" key="5">
    <source>
        <dbReference type="ARBA" id="ARBA00023242"/>
    </source>
</evidence>
<dbReference type="GO" id="GO:0008270">
    <property type="term" value="F:zinc ion binding"/>
    <property type="evidence" value="ECO:0007669"/>
    <property type="project" value="UniProtKB-KW"/>
</dbReference>
<feature type="domain" description="PHD-type" evidence="8">
    <location>
        <begin position="175"/>
        <end position="222"/>
    </location>
</feature>
<dbReference type="InterPro" id="IPR001965">
    <property type="entry name" value="Znf_PHD"/>
</dbReference>
<comment type="subcellular location">
    <subcellularLocation>
        <location evidence="1">Nucleus</location>
    </subcellularLocation>
</comment>
<feature type="region of interest" description="Disordered" evidence="7">
    <location>
        <begin position="495"/>
        <end position="516"/>
    </location>
</feature>
<dbReference type="InterPro" id="IPR011011">
    <property type="entry name" value="Znf_FYVE_PHD"/>
</dbReference>
<evidence type="ECO:0000256" key="1">
    <source>
        <dbReference type="ARBA" id="ARBA00004123"/>
    </source>
</evidence>
<evidence type="ECO:0000256" key="7">
    <source>
        <dbReference type="SAM" id="MobiDB-lite"/>
    </source>
</evidence>
<evidence type="ECO:0000256" key="4">
    <source>
        <dbReference type="ARBA" id="ARBA00022833"/>
    </source>
</evidence>
<keyword evidence="10" id="KW-1185">Reference proteome</keyword>
<dbReference type="Pfam" id="PF00628">
    <property type="entry name" value="PHD"/>
    <property type="match status" value="1"/>
</dbReference>
<dbReference type="Proteomes" id="UP000298416">
    <property type="component" value="Unassembled WGS sequence"/>
</dbReference>
<dbReference type="PROSITE" id="PS50016">
    <property type="entry name" value="ZF_PHD_2"/>
    <property type="match status" value="1"/>
</dbReference>
<dbReference type="AlphaFoldDB" id="A0A8X8XBM3"/>
<dbReference type="CDD" id="cd15532">
    <property type="entry name" value="PHD2_CHD_II"/>
    <property type="match status" value="1"/>
</dbReference>
<dbReference type="SUPFAM" id="SSF57903">
    <property type="entry name" value="FYVE/PHD zinc finger"/>
    <property type="match status" value="1"/>
</dbReference>
<evidence type="ECO:0000313" key="10">
    <source>
        <dbReference type="Proteomes" id="UP000298416"/>
    </source>
</evidence>
<dbReference type="SMART" id="SM00249">
    <property type="entry name" value="PHD"/>
    <property type="match status" value="1"/>
</dbReference>
<evidence type="ECO:0000259" key="8">
    <source>
        <dbReference type="PROSITE" id="PS50016"/>
    </source>
</evidence>